<keyword evidence="1" id="KW-1133">Transmembrane helix</keyword>
<feature type="transmembrane region" description="Helical" evidence="1">
    <location>
        <begin position="246"/>
        <end position="266"/>
    </location>
</feature>
<dbReference type="OrthoDB" id="138672at2"/>
<dbReference type="RefSeq" id="WP_087018317.1">
    <property type="nucleotide sequence ID" value="NZ_NHOC01000004.1"/>
</dbReference>
<keyword evidence="1" id="KW-0472">Membrane</keyword>
<reference evidence="2 3" key="1">
    <citation type="submission" date="2017-05" db="EMBL/GenBank/DDBJ databases">
        <title>Butyricicoccus porcorum sp. nov. a butyrate-producing bacterium from the swine intestinal tract.</title>
        <authorList>
            <person name="Trachsel J."/>
            <person name="Humphrey S."/>
            <person name="Allen H.K."/>
        </authorList>
    </citation>
    <scope>NUCLEOTIDE SEQUENCE [LARGE SCALE GENOMIC DNA]</scope>
    <source>
        <strain evidence="2">BB10</strain>
    </source>
</reference>
<feature type="transmembrane region" description="Helical" evidence="1">
    <location>
        <begin position="472"/>
        <end position="494"/>
    </location>
</feature>
<comment type="caution">
    <text evidence="2">The sequence shown here is derived from an EMBL/GenBank/DDBJ whole genome shotgun (WGS) entry which is preliminary data.</text>
</comment>
<evidence type="ECO:0000313" key="3">
    <source>
        <dbReference type="Proteomes" id="UP000194903"/>
    </source>
</evidence>
<feature type="transmembrane region" description="Helical" evidence="1">
    <location>
        <begin position="500"/>
        <end position="522"/>
    </location>
</feature>
<accession>A0A252F573</accession>
<evidence type="ECO:0000256" key="1">
    <source>
        <dbReference type="SAM" id="Phobius"/>
    </source>
</evidence>
<protein>
    <submittedName>
        <fullName evidence="2">Uncharacterized protein</fullName>
    </submittedName>
</protein>
<feature type="transmembrane region" description="Helical" evidence="1">
    <location>
        <begin position="155"/>
        <end position="177"/>
    </location>
</feature>
<feature type="transmembrane region" description="Helical" evidence="1">
    <location>
        <begin position="313"/>
        <end position="333"/>
    </location>
</feature>
<name>A0A252F573_9FIRM</name>
<feature type="transmembrane region" description="Helical" evidence="1">
    <location>
        <begin position="67"/>
        <end position="89"/>
    </location>
</feature>
<feature type="transmembrane region" description="Helical" evidence="1">
    <location>
        <begin position="122"/>
        <end position="143"/>
    </location>
</feature>
<organism evidence="2 3">
    <name type="scientific">Butyricicoccus porcorum</name>
    <dbReference type="NCBI Taxonomy" id="1945634"/>
    <lineage>
        <taxon>Bacteria</taxon>
        <taxon>Bacillati</taxon>
        <taxon>Bacillota</taxon>
        <taxon>Clostridia</taxon>
        <taxon>Eubacteriales</taxon>
        <taxon>Butyricicoccaceae</taxon>
        <taxon>Butyricicoccus</taxon>
    </lineage>
</organism>
<evidence type="ECO:0000313" key="2">
    <source>
        <dbReference type="EMBL" id="OUM20919.1"/>
    </source>
</evidence>
<dbReference type="AlphaFoldDB" id="A0A252F573"/>
<keyword evidence="1" id="KW-0812">Transmembrane</keyword>
<feature type="transmembrane region" description="Helical" evidence="1">
    <location>
        <begin position="32"/>
        <end position="55"/>
    </location>
</feature>
<feature type="transmembrane region" description="Helical" evidence="1">
    <location>
        <begin position="432"/>
        <end position="452"/>
    </location>
</feature>
<keyword evidence="3" id="KW-1185">Reference proteome</keyword>
<proteinExistence type="predicted"/>
<feature type="transmembrane region" description="Helical" evidence="1">
    <location>
        <begin position="404"/>
        <end position="426"/>
    </location>
</feature>
<feature type="transmembrane region" description="Helical" evidence="1">
    <location>
        <begin position="189"/>
        <end position="207"/>
    </location>
</feature>
<dbReference type="EMBL" id="NHOC01000004">
    <property type="protein sequence ID" value="OUM20919.1"/>
    <property type="molecule type" value="Genomic_DNA"/>
</dbReference>
<sequence length="533" mass="57667">MLKVLVKKELAEIFRSYFYNAKKNKARSKGATAAYFVLFALLMAGVLGGMFAMLAKTLCAPLHAAGVGWLYFAMMGMIAVLLGAFGSVFTTYSTLYLAKDNDLLLSLPIPVSVLMASRMTTVYLMGLLYSGVVILPAILVYWVEAAFGLQTVLGSLLLTALISVFVMTVSCALGWVVAKISLKLKRKSLITVIVSLAFFAVYYFAVFKAQTLISELLSNAEAFGEAVKGAAYPLYLFGQVGVGDPIPCLVISLVVAALFALMWALISRSFLKLVTSTGKSERKVYKETAVRQKSVSSALLGKEFSRFLANPNYMLNCGLGILMLPVCGILLLWKGGAFLTVMNEVFGEKPGSVPVLLCTMGCMIASMNDMAVPSVSLEGKSLWLMQSLPVKPWQALRAKLSVQLLLTGVPMLFCLLCLAMVCPFAPLDVALAAVQTLSFVLLSALFGLFMGLKMPNLNWTQEITVIKQSMGVMIAMFGGWAYTILFCVGFLLLPGWKLGFAGYMGAFIGLNLVLCGVLYLWLKKRGCGVFAAL</sequence>
<gene>
    <name evidence="2" type="ORF">CBW42_04850</name>
</gene>
<dbReference type="Proteomes" id="UP000194903">
    <property type="component" value="Unassembled WGS sequence"/>
</dbReference>